<evidence type="ECO:0000313" key="2">
    <source>
        <dbReference type="EMBL" id="MCS0658773.1"/>
    </source>
</evidence>
<evidence type="ECO:0000313" key="3">
    <source>
        <dbReference type="Proteomes" id="UP001204621"/>
    </source>
</evidence>
<evidence type="ECO:0000259" key="1">
    <source>
        <dbReference type="PROSITE" id="PS51186"/>
    </source>
</evidence>
<reference evidence="2 3" key="1">
    <citation type="submission" date="2022-08" db="EMBL/GenBank/DDBJ databases">
        <title>Reclassification of Massilia species as members of the genera Telluria, Duganella, Pseudoduganella, Mokoshia gen. nov. and Zemynaea gen. nov. using orthogonal and non-orthogonal genome-based approaches.</title>
        <authorList>
            <person name="Bowman J.P."/>
        </authorList>
    </citation>
    <scope>NUCLEOTIDE SEQUENCE [LARGE SCALE GENOMIC DNA]</scope>
    <source>
        <strain evidence="2 3">JCM 31606</strain>
    </source>
</reference>
<name>A0ABT2CXR4_9BURK</name>
<gene>
    <name evidence="2" type="ORF">NX778_11915</name>
</gene>
<dbReference type="CDD" id="cd04301">
    <property type="entry name" value="NAT_SF"/>
    <property type="match status" value="1"/>
</dbReference>
<dbReference type="PROSITE" id="PS51186">
    <property type="entry name" value="GNAT"/>
    <property type="match status" value="1"/>
</dbReference>
<feature type="domain" description="N-acetyltransferase" evidence="1">
    <location>
        <begin position="3"/>
        <end position="167"/>
    </location>
</feature>
<dbReference type="Pfam" id="PF00583">
    <property type="entry name" value="Acetyltransf_1"/>
    <property type="match status" value="1"/>
</dbReference>
<dbReference type="InterPro" id="IPR000182">
    <property type="entry name" value="GNAT_dom"/>
</dbReference>
<dbReference type="Gene3D" id="3.40.630.30">
    <property type="match status" value="1"/>
</dbReference>
<sequence length="172" mass="19205">MTRDFRQPRVTDLAAIMAIQRECYPPVLREDRLTIEERMAVAAEYCWVAEDEHGIAAYLFAYPSTLGKITPLDGAFRIAPDGDTLYFHDLAVLKRVAGTGLGSDLVDVALASAAAQGFAHAALVAVQESSMFWERMGYRRRDELDEVERENLQTYPGSPFYMVREVLPPSGT</sequence>
<dbReference type="EMBL" id="JANUGU010000003">
    <property type="protein sequence ID" value="MCS0658773.1"/>
    <property type="molecule type" value="Genomic_DNA"/>
</dbReference>
<dbReference type="SUPFAM" id="SSF55729">
    <property type="entry name" value="Acyl-CoA N-acyltransferases (Nat)"/>
    <property type="match status" value="1"/>
</dbReference>
<organism evidence="2 3">
    <name type="scientific">Massilia terrae</name>
    <dbReference type="NCBI Taxonomy" id="1811224"/>
    <lineage>
        <taxon>Bacteria</taxon>
        <taxon>Pseudomonadati</taxon>
        <taxon>Pseudomonadota</taxon>
        <taxon>Betaproteobacteria</taxon>
        <taxon>Burkholderiales</taxon>
        <taxon>Oxalobacteraceae</taxon>
        <taxon>Telluria group</taxon>
        <taxon>Massilia</taxon>
    </lineage>
</organism>
<comment type="caution">
    <text evidence="2">The sequence shown here is derived from an EMBL/GenBank/DDBJ whole genome shotgun (WGS) entry which is preliminary data.</text>
</comment>
<accession>A0ABT2CXR4</accession>
<proteinExistence type="predicted"/>
<dbReference type="InterPro" id="IPR016181">
    <property type="entry name" value="Acyl_CoA_acyltransferase"/>
</dbReference>
<protein>
    <submittedName>
        <fullName evidence="2">GNAT family N-acetyltransferase</fullName>
    </submittedName>
</protein>
<keyword evidence="3" id="KW-1185">Reference proteome</keyword>
<dbReference type="Proteomes" id="UP001204621">
    <property type="component" value="Unassembled WGS sequence"/>
</dbReference>
<dbReference type="RefSeq" id="WP_258811960.1">
    <property type="nucleotide sequence ID" value="NZ_JANUGU010000003.1"/>
</dbReference>